<organism evidence="1 2">
    <name type="scientific">Ruegeria pomeroyi (strain ATCC 700808 / DSM 15171 / DSS-3)</name>
    <name type="common">Silicibacter pomeroyi</name>
    <dbReference type="NCBI Taxonomy" id="246200"/>
    <lineage>
        <taxon>Bacteria</taxon>
        <taxon>Pseudomonadati</taxon>
        <taxon>Pseudomonadota</taxon>
        <taxon>Alphaproteobacteria</taxon>
        <taxon>Rhodobacterales</taxon>
        <taxon>Roseobacteraceae</taxon>
        <taxon>Ruegeria</taxon>
    </lineage>
</organism>
<gene>
    <name evidence="1" type="ordered locus">SPO1382</name>
</gene>
<evidence type="ECO:0008006" key="3">
    <source>
        <dbReference type="Google" id="ProtNLM"/>
    </source>
</evidence>
<dbReference type="HOGENOM" id="CLU_071579_0_0_5"/>
<dbReference type="STRING" id="246200.SPO1382"/>
<dbReference type="EMBL" id="CP000031">
    <property type="protein sequence ID" value="AAV94670.1"/>
    <property type="molecule type" value="Genomic_DNA"/>
</dbReference>
<dbReference type="KEGG" id="sil:SPO1382"/>
<dbReference type="Pfam" id="PF13704">
    <property type="entry name" value="Glyco_tranf_2_4"/>
    <property type="match status" value="1"/>
</dbReference>
<reference evidence="1 2" key="1">
    <citation type="journal article" date="2004" name="Nature">
        <title>Genome sequence of Silicibacter pomeroyi reveals adaptations to the marine environment.</title>
        <authorList>
            <person name="Moran M.A."/>
            <person name="Buchan A."/>
            <person name="Gonzalez J.M."/>
            <person name="Heidelberg J.F."/>
            <person name="Whitman W.B."/>
            <person name="Kiene R.P."/>
            <person name="Henriksen J.R."/>
            <person name="King G.M."/>
            <person name="Belas R."/>
            <person name="Fuqua C."/>
            <person name="Brinkac L."/>
            <person name="Lewis M."/>
            <person name="Johri S."/>
            <person name="Weaver B."/>
            <person name="Pai G."/>
            <person name="Eisen J.A."/>
            <person name="Rahe E."/>
            <person name="Sheldon W.M."/>
            <person name="Ye W."/>
            <person name="Miller T.R."/>
            <person name="Carlton J."/>
            <person name="Rasko D.A."/>
            <person name="Paulsen I.T."/>
            <person name="Ren Q."/>
            <person name="Daugherty S.C."/>
            <person name="Deboy R.T."/>
            <person name="Dodson R.J."/>
            <person name="Durkin A.S."/>
            <person name="Madupu R."/>
            <person name="Nelson W.C."/>
            <person name="Sullivan S.A."/>
            <person name="Rosovitz M.J."/>
            <person name="Haft D.H."/>
            <person name="Selengut J."/>
            <person name="Ward N."/>
        </authorList>
    </citation>
    <scope>NUCLEOTIDE SEQUENCE [LARGE SCALE GENOMIC DNA]</scope>
    <source>
        <strain evidence="2">ATCC 700808 / DSM 15171 / DSS-3</strain>
    </source>
</reference>
<reference evidence="1 2" key="2">
    <citation type="journal article" date="2014" name="Stand. Genomic Sci.">
        <title>An updated genome annotation for the model marine bacterium Ruegeria pomeroyi DSS-3.</title>
        <authorList>
            <person name="Rivers A.R."/>
            <person name="Smith C.B."/>
            <person name="Moran M.A."/>
        </authorList>
    </citation>
    <scope>GENOME REANNOTATION</scope>
    <source>
        <strain evidence="2">ATCC 700808 / DSM 15171 / DSS-3</strain>
    </source>
</reference>
<evidence type="ECO:0000313" key="1">
    <source>
        <dbReference type="EMBL" id="AAV94670.1"/>
    </source>
</evidence>
<dbReference type="PaxDb" id="246200-SPO1382"/>
<protein>
    <recommendedName>
        <fullName evidence="3">Glycosyl transferase, group 2 family protein</fullName>
    </recommendedName>
</protein>
<evidence type="ECO:0000313" key="2">
    <source>
        <dbReference type="Proteomes" id="UP000001023"/>
    </source>
</evidence>
<sequence length="308" mass="35497">MRQIMKATWSVFSMVREPVHILGRFVEHNLSAGASYVHLFFDDPDDPAYDTFANQPGVIAQRCDSAYWRGLNRRRPPYVERRQLVNGRVAYERCLTDWQAHFDADELVVTRDSALGSQLATVPDSHQTAHLGTLEPMVPPEDHDGPVPFRRSVRHLKFRARLHVYGDDLQVFRNGLFGHYQGKSILRAGLQGWGHGIHFPRPASAEIENAIHEMDNAWIAHMHCENRDLWVNRTLNKMRDGSYNLRTGNYDILPYVAPEAAALDNPTEEDLLQLLTGFYDRVSVLSEDLRQRMEDLDLLQYHEVRLLD</sequence>
<dbReference type="Proteomes" id="UP000001023">
    <property type="component" value="Chromosome"/>
</dbReference>
<dbReference type="AlphaFoldDB" id="Q5LTN1"/>
<accession>Q5LTN1</accession>
<name>Q5LTN1_RUEPO</name>
<keyword evidence="2" id="KW-1185">Reference proteome</keyword>
<proteinExistence type="predicted"/>